<evidence type="ECO:0000313" key="2">
    <source>
        <dbReference type="EMBL" id="KAF3545827.1"/>
    </source>
</evidence>
<dbReference type="EMBL" id="QGKV02000832">
    <property type="protein sequence ID" value="KAF3545827.1"/>
    <property type="molecule type" value="Genomic_DNA"/>
</dbReference>
<reference evidence="2 3" key="1">
    <citation type="journal article" date="2020" name="BMC Genomics">
        <title>Intraspecific diversification of the crop wild relative Brassica cretica Lam. using demographic model selection.</title>
        <authorList>
            <person name="Kioukis A."/>
            <person name="Michalopoulou V.A."/>
            <person name="Briers L."/>
            <person name="Pirintsos S."/>
            <person name="Studholme D.J."/>
            <person name="Pavlidis P."/>
            <person name="Sarris P.F."/>
        </authorList>
    </citation>
    <scope>NUCLEOTIDE SEQUENCE [LARGE SCALE GENOMIC DNA]</scope>
    <source>
        <strain evidence="3">cv. PFS-1207/04</strain>
    </source>
</reference>
<gene>
    <name evidence="2" type="ORF">DY000_02006606</name>
</gene>
<name>A0ABQ7C2G4_BRACR</name>
<comment type="caution">
    <text evidence="2">The sequence shown here is derived from an EMBL/GenBank/DDBJ whole genome shotgun (WGS) entry which is preliminary data.</text>
</comment>
<dbReference type="Proteomes" id="UP000266723">
    <property type="component" value="Unassembled WGS sequence"/>
</dbReference>
<keyword evidence="3" id="KW-1185">Reference proteome</keyword>
<sequence length="151" mass="16554">MVAGAGCFEKFRKYMADGDKWEGKLFLFSQACRTLQLMETLEKWGMQVPKKLKDLLTANKTKFKKEVDEVVVEVITEQDLALSPPRPEPLRDFDQFGSNLGAVNPATTSSLRSPSLAVDRSTGVVPEIALEGSLEPAPNAQTEGIPVEEGV</sequence>
<organism evidence="2 3">
    <name type="scientific">Brassica cretica</name>
    <name type="common">Mustard</name>
    <dbReference type="NCBI Taxonomy" id="69181"/>
    <lineage>
        <taxon>Eukaryota</taxon>
        <taxon>Viridiplantae</taxon>
        <taxon>Streptophyta</taxon>
        <taxon>Embryophyta</taxon>
        <taxon>Tracheophyta</taxon>
        <taxon>Spermatophyta</taxon>
        <taxon>Magnoliopsida</taxon>
        <taxon>eudicotyledons</taxon>
        <taxon>Gunneridae</taxon>
        <taxon>Pentapetalae</taxon>
        <taxon>rosids</taxon>
        <taxon>malvids</taxon>
        <taxon>Brassicales</taxon>
        <taxon>Brassicaceae</taxon>
        <taxon>Brassiceae</taxon>
        <taxon>Brassica</taxon>
    </lineage>
</organism>
<proteinExistence type="predicted"/>
<accession>A0ABQ7C2G4</accession>
<protein>
    <submittedName>
        <fullName evidence="2">Uncharacterized protein</fullName>
    </submittedName>
</protein>
<evidence type="ECO:0000256" key="1">
    <source>
        <dbReference type="SAM" id="MobiDB-lite"/>
    </source>
</evidence>
<feature type="region of interest" description="Disordered" evidence="1">
    <location>
        <begin position="131"/>
        <end position="151"/>
    </location>
</feature>
<evidence type="ECO:0000313" key="3">
    <source>
        <dbReference type="Proteomes" id="UP000266723"/>
    </source>
</evidence>